<dbReference type="EMBL" id="JBHRZT010000067">
    <property type="protein sequence ID" value="MFC3884815.1"/>
    <property type="molecule type" value="Genomic_DNA"/>
</dbReference>
<sequence>MLEKKSVNQKNESAIKRRANVKKTSRSNHEGYKRLSTDDVKATLQLLQFKNPSGDHYFLEVMKKATSKPKRTLSLSIQKL</sequence>
<dbReference type="RefSeq" id="WP_377916648.1">
    <property type="nucleotide sequence ID" value="NZ_JBHRZT010000067.1"/>
</dbReference>
<dbReference type="Proteomes" id="UP001595752">
    <property type="component" value="Unassembled WGS sequence"/>
</dbReference>
<protein>
    <submittedName>
        <fullName evidence="2">Uncharacterized protein</fullName>
    </submittedName>
</protein>
<name>A0ABV8B4I6_9BACI</name>
<proteinExistence type="predicted"/>
<evidence type="ECO:0000256" key="1">
    <source>
        <dbReference type="SAM" id="MobiDB-lite"/>
    </source>
</evidence>
<evidence type="ECO:0000313" key="2">
    <source>
        <dbReference type="EMBL" id="MFC3884815.1"/>
    </source>
</evidence>
<comment type="caution">
    <text evidence="2">The sequence shown here is derived from an EMBL/GenBank/DDBJ whole genome shotgun (WGS) entry which is preliminary data.</text>
</comment>
<accession>A0ABV8B4I6</accession>
<keyword evidence="3" id="KW-1185">Reference proteome</keyword>
<gene>
    <name evidence="2" type="ORF">ACFOU2_15615</name>
</gene>
<organism evidence="2 3">
    <name type="scientific">Bacillus songklensis</name>
    <dbReference type="NCBI Taxonomy" id="1069116"/>
    <lineage>
        <taxon>Bacteria</taxon>
        <taxon>Bacillati</taxon>
        <taxon>Bacillota</taxon>
        <taxon>Bacilli</taxon>
        <taxon>Bacillales</taxon>
        <taxon>Bacillaceae</taxon>
        <taxon>Bacillus</taxon>
    </lineage>
</organism>
<evidence type="ECO:0000313" key="3">
    <source>
        <dbReference type="Proteomes" id="UP001595752"/>
    </source>
</evidence>
<feature type="region of interest" description="Disordered" evidence="1">
    <location>
        <begin position="1"/>
        <end position="34"/>
    </location>
</feature>
<feature type="compositionally biased region" description="Basic residues" evidence="1">
    <location>
        <begin position="16"/>
        <end position="26"/>
    </location>
</feature>
<reference evidence="3" key="1">
    <citation type="journal article" date="2019" name="Int. J. Syst. Evol. Microbiol.">
        <title>The Global Catalogue of Microorganisms (GCM) 10K type strain sequencing project: providing services to taxonomists for standard genome sequencing and annotation.</title>
        <authorList>
            <consortium name="The Broad Institute Genomics Platform"/>
            <consortium name="The Broad Institute Genome Sequencing Center for Infectious Disease"/>
            <person name="Wu L."/>
            <person name="Ma J."/>
        </authorList>
    </citation>
    <scope>NUCLEOTIDE SEQUENCE [LARGE SCALE GENOMIC DNA]</scope>
    <source>
        <strain evidence="3">CCUG 61889</strain>
    </source>
</reference>